<feature type="region of interest" description="Disordered" evidence="1">
    <location>
        <begin position="256"/>
        <end position="283"/>
    </location>
</feature>
<dbReference type="InterPro" id="IPR013243">
    <property type="entry name" value="SCA7_dom"/>
</dbReference>
<dbReference type="AlphaFoldDB" id="A0A167NQF4"/>
<keyword evidence="4" id="KW-1185">Reference proteome</keyword>
<evidence type="ECO:0000259" key="2">
    <source>
        <dbReference type="PROSITE" id="PS51505"/>
    </source>
</evidence>
<dbReference type="EMBL" id="KV440976">
    <property type="protein sequence ID" value="OAD76454.1"/>
    <property type="molecule type" value="Genomic_DNA"/>
</dbReference>
<reference evidence="4" key="1">
    <citation type="submission" date="2015-06" db="EMBL/GenBank/DDBJ databases">
        <title>Expansion of signal transduction pathways in fungi by whole-genome duplication.</title>
        <authorList>
            <consortium name="DOE Joint Genome Institute"/>
            <person name="Corrochano L.M."/>
            <person name="Kuo A."/>
            <person name="Marcet-Houben M."/>
            <person name="Polaino S."/>
            <person name="Salamov A."/>
            <person name="Villalobos J.M."/>
            <person name="Alvarez M.I."/>
            <person name="Avalos J."/>
            <person name="Benito E.P."/>
            <person name="Benoit I."/>
            <person name="Burger G."/>
            <person name="Camino L.P."/>
            <person name="Canovas D."/>
            <person name="Cerda-Olmedo E."/>
            <person name="Cheng J.-F."/>
            <person name="Dominguez A."/>
            <person name="Elias M."/>
            <person name="Eslava A.P."/>
            <person name="Glaser F."/>
            <person name="Grimwood J."/>
            <person name="Gutierrez G."/>
            <person name="Heitman J."/>
            <person name="Henrissat B."/>
            <person name="Iturriaga E.A."/>
            <person name="Lang B.F."/>
            <person name="Lavin J.L."/>
            <person name="Lee S."/>
            <person name="Li W."/>
            <person name="Lindquist E."/>
            <person name="Lopez-Garcia S."/>
            <person name="Luque E.M."/>
            <person name="Marcos A.T."/>
            <person name="Martin J."/>
            <person name="McCluskey K."/>
            <person name="Medina H.R."/>
            <person name="Miralles-Duran A."/>
            <person name="Miyazaki A."/>
            <person name="Munoz-Torres E."/>
            <person name="Oguiza J.A."/>
            <person name="Ohm R."/>
            <person name="Olmedo M."/>
            <person name="Orejas M."/>
            <person name="Ortiz-Castellanos L."/>
            <person name="Pisabarro A.G."/>
            <person name="Rodriguez-Romero J."/>
            <person name="Ruiz-Herrera J."/>
            <person name="Ruiz-Vazquez R."/>
            <person name="Sanz C."/>
            <person name="Schackwitz W."/>
            <person name="Schmutz J."/>
            <person name="Shahriari M."/>
            <person name="Shelest E."/>
            <person name="Silva-Franco F."/>
            <person name="Soanes D."/>
            <person name="Syed K."/>
            <person name="Tagua V.G."/>
            <person name="Talbot N.J."/>
            <person name="Thon M."/>
            <person name="De vries R.P."/>
            <person name="Wiebenga A."/>
            <person name="Yadav J.S."/>
            <person name="Braun E.L."/>
            <person name="Baker S."/>
            <person name="Garre V."/>
            <person name="Horwitz B."/>
            <person name="Torres-Martinez S."/>
            <person name="Idnurm A."/>
            <person name="Herrera-Estrella A."/>
            <person name="Gabaldon T."/>
            <person name="Grigoriev I.V."/>
        </authorList>
    </citation>
    <scope>NUCLEOTIDE SEQUENCE [LARGE SCALE GENOMIC DNA]</scope>
    <source>
        <strain evidence="4">NRRL 1555(-)</strain>
    </source>
</reference>
<sequence length="422" mass="46126">MTEEQQTTLRQKSNKIDRLTTGKSNNEVKRGIMYLRDKNESTYYTLECIAALSKPVLQAEGALDWSKHVTPTILTVFQEQDDWTQVQSLKRSAGDEAEGVLSPGKEGGWKKIKGSLESRTTDPSVSSTLAFDTEDQRAFGALPMEEDKVIVQCKECERPMLASSFSEHLQVCEKQPQGKTIKAGKTGDKKAQKKGIKGVQAPLDLDKQCGVIQGQNNTPCTRSLTCKSHSMGAKRAVANRSQPYDVLLAAYQKKSIGRPQTGPASTGSNPTAVTPIKPPPTRPLPTATISTTTTPSAVEPVVSDEHYVDSDEEVETVMDSIRQSYPTPMASKPFYFVKRRRQCFRLRDILLDAITPKTTTSNNSLASSVVAPPARPPHHMNSSLASSSNTSFPFIPGPSGMSHSPSPNNYSIDTWNTGTSYL</sequence>
<dbReference type="FunCoup" id="A0A167NQF4">
    <property type="interactions" value="49"/>
</dbReference>
<feature type="region of interest" description="Disordered" evidence="1">
    <location>
        <begin position="358"/>
        <end position="410"/>
    </location>
</feature>
<dbReference type="OrthoDB" id="21678at2759"/>
<feature type="region of interest" description="Disordered" evidence="1">
    <location>
        <begin position="94"/>
        <end position="126"/>
    </location>
</feature>
<feature type="compositionally biased region" description="Low complexity" evidence="1">
    <location>
        <begin position="382"/>
        <end position="407"/>
    </location>
</feature>
<accession>A0A167NQF4</accession>
<dbReference type="InParanoid" id="A0A167NQF4"/>
<name>A0A167NQF4_PHYB8</name>
<evidence type="ECO:0000313" key="4">
    <source>
        <dbReference type="Proteomes" id="UP000077315"/>
    </source>
</evidence>
<dbReference type="Gene3D" id="6.10.140.1270">
    <property type="match status" value="1"/>
</dbReference>
<evidence type="ECO:0000313" key="3">
    <source>
        <dbReference type="EMBL" id="OAD76454.1"/>
    </source>
</evidence>
<dbReference type="InterPro" id="IPR037804">
    <property type="entry name" value="SGF73"/>
</dbReference>
<evidence type="ECO:0000256" key="1">
    <source>
        <dbReference type="SAM" id="MobiDB-lite"/>
    </source>
</evidence>
<dbReference type="PROSITE" id="PS51505">
    <property type="entry name" value="SCA7"/>
    <property type="match status" value="1"/>
</dbReference>
<dbReference type="Proteomes" id="UP000077315">
    <property type="component" value="Unassembled WGS sequence"/>
</dbReference>
<protein>
    <recommendedName>
        <fullName evidence="2">SCA7 domain-containing protein</fullName>
    </recommendedName>
</protein>
<dbReference type="GeneID" id="29000122"/>
<dbReference type="PANTHER" id="PTHR47805:SF1">
    <property type="entry name" value="SAGA-ASSOCIATED FACTOR 73"/>
    <property type="match status" value="1"/>
</dbReference>
<proteinExistence type="predicted"/>
<dbReference type="PANTHER" id="PTHR47805">
    <property type="entry name" value="SAGA-ASSOCIATED FACTOR 73"/>
    <property type="match status" value="1"/>
</dbReference>
<gene>
    <name evidence="3" type="ORF">PHYBLDRAFT_186295</name>
</gene>
<dbReference type="Pfam" id="PF08313">
    <property type="entry name" value="SCA7"/>
    <property type="match status" value="1"/>
</dbReference>
<feature type="region of interest" description="Disordered" evidence="1">
    <location>
        <begin position="1"/>
        <end position="22"/>
    </location>
</feature>
<organism evidence="3 4">
    <name type="scientific">Phycomyces blakesleeanus (strain ATCC 8743b / DSM 1359 / FGSC 10004 / NBRC 33097 / NRRL 1555)</name>
    <dbReference type="NCBI Taxonomy" id="763407"/>
    <lineage>
        <taxon>Eukaryota</taxon>
        <taxon>Fungi</taxon>
        <taxon>Fungi incertae sedis</taxon>
        <taxon>Mucoromycota</taxon>
        <taxon>Mucoromycotina</taxon>
        <taxon>Mucoromycetes</taxon>
        <taxon>Mucorales</taxon>
        <taxon>Phycomycetaceae</taxon>
        <taxon>Phycomyces</taxon>
    </lineage>
</organism>
<dbReference type="RefSeq" id="XP_018294494.1">
    <property type="nucleotide sequence ID" value="XM_018439216.1"/>
</dbReference>
<dbReference type="GO" id="GO:0000124">
    <property type="term" value="C:SAGA complex"/>
    <property type="evidence" value="ECO:0007669"/>
    <property type="project" value="InterPro"/>
</dbReference>
<dbReference type="VEuPathDB" id="FungiDB:PHYBLDRAFT_186295"/>
<feature type="domain" description="SCA7" evidence="2">
    <location>
        <begin position="196"/>
        <end position="263"/>
    </location>
</feature>
<feature type="compositionally biased region" description="Polar residues" evidence="1">
    <location>
        <begin position="1"/>
        <end position="11"/>
    </location>
</feature>
<dbReference type="STRING" id="763407.A0A167NQF4"/>
<feature type="compositionally biased region" description="Polar residues" evidence="1">
    <location>
        <begin position="262"/>
        <end position="272"/>
    </location>
</feature>